<dbReference type="Pfam" id="PF03544">
    <property type="entry name" value="TonB_C"/>
    <property type="match status" value="1"/>
</dbReference>
<keyword evidence="8" id="KW-1133">Transmembrane helix</keyword>
<dbReference type="PANTHER" id="PTHR33446">
    <property type="entry name" value="PROTEIN TONB-RELATED"/>
    <property type="match status" value="1"/>
</dbReference>
<dbReference type="NCBIfam" id="TIGR01352">
    <property type="entry name" value="tonB_Cterm"/>
    <property type="match status" value="1"/>
</dbReference>
<evidence type="ECO:0000256" key="10">
    <source>
        <dbReference type="SAM" id="SignalP"/>
    </source>
</evidence>
<evidence type="ECO:0000256" key="3">
    <source>
        <dbReference type="ARBA" id="ARBA00022448"/>
    </source>
</evidence>
<keyword evidence="5" id="KW-0997">Cell inner membrane</keyword>
<keyword evidence="13" id="KW-1185">Reference proteome</keyword>
<dbReference type="InterPro" id="IPR037682">
    <property type="entry name" value="TonB_C"/>
</dbReference>
<comment type="caution">
    <text evidence="12">The sequence shown here is derived from an EMBL/GenBank/DDBJ whole genome shotgun (WGS) entry which is preliminary data.</text>
</comment>
<name>A0A1G1SVT6_9BACT</name>
<dbReference type="EMBL" id="MDZA01000426">
    <property type="protein sequence ID" value="OGX82729.1"/>
    <property type="molecule type" value="Genomic_DNA"/>
</dbReference>
<dbReference type="GO" id="GO:0055085">
    <property type="term" value="P:transmembrane transport"/>
    <property type="evidence" value="ECO:0007669"/>
    <property type="project" value="InterPro"/>
</dbReference>
<feature type="signal peptide" evidence="10">
    <location>
        <begin position="1"/>
        <end position="23"/>
    </location>
</feature>
<dbReference type="PROSITE" id="PS52015">
    <property type="entry name" value="TONB_CTD"/>
    <property type="match status" value="1"/>
</dbReference>
<dbReference type="GO" id="GO:0015031">
    <property type="term" value="P:protein transport"/>
    <property type="evidence" value="ECO:0007669"/>
    <property type="project" value="UniProtKB-KW"/>
</dbReference>
<proteinExistence type="inferred from homology"/>
<evidence type="ECO:0000256" key="1">
    <source>
        <dbReference type="ARBA" id="ARBA00004383"/>
    </source>
</evidence>
<keyword evidence="10" id="KW-0732">Signal</keyword>
<dbReference type="AlphaFoldDB" id="A0A1G1SVT6"/>
<feature type="chain" id="PRO_5009578413" description="TonB C-terminal domain-containing protein" evidence="10">
    <location>
        <begin position="24"/>
        <end position="153"/>
    </location>
</feature>
<accession>A0A1G1SVT6</accession>
<reference evidence="12 13" key="1">
    <citation type="submission" date="2016-08" db="EMBL/GenBank/DDBJ databases">
        <title>Hymenobacter coccineus sp. nov., Hymenobacter lapidarius sp. nov. and Hymenobacter glacialis sp. nov., isolated from Antarctic soil.</title>
        <authorList>
            <person name="Sedlacek I."/>
            <person name="Kralova S."/>
            <person name="Kyrova K."/>
            <person name="Maslanova I."/>
            <person name="Stankova E."/>
            <person name="Vrbovska V."/>
            <person name="Nemec M."/>
            <person name="Bartak M."/>
            <person name="Svec P."/>
            <person name="Busse H.-J."/>
            <person name="Pantucek R."/>
        </authorList>
    </citation>
    <scope>NUCLEOTIDE SEQUENCE [LARGE SCALE GENOMIC DNA]</scope>
    <source>
        <strain evidence="12 13">CCM 8649</strain>
    </source>
</reference>
<comment type="subcellular location">
    <subcellularLocation>
        <location evidence="1">Cell inner membrane</location>
        <topology evidence="1">Single-pass membrane protein</topology>
        <orientation evidence="1">Periplasmic side</orientation>
    </subcellularLocation>
</comment>
<feature type="domain" description="TonB C-terminal" evidence="11">
    <location>
        <begin position="62"/>
        <end position="153"/>
    </location>
</feature>
<dbReference type="GO" id="GO:0098797">
    <property type="term" value="C:plasma membrane protein complex"/>
    <property type="evidence" value="ECO:0007669"/>
    <property type="project" value="TreeGrafter"/>
</dbReference>
<dbReference type="SUPFAM" id="SSF74653">
    <property type="entry name" value="TolA/TonB C-terminal domain"/>
    <property type="match status" value="1"/>
</dbReference>
<dbReference type="InterPro" id="IPR006260">
    <property type="entry name" value="TonB/TolA_C"/>
</dbReference>
<evidence type="ECO:0000256" key="5">
    <source>
        <dbReference type="ARBA" id="ARBA00022519"/>
    </source>
</evidence>
<keyword evidence="7" id="KW-0653">Protein transport</keyword>
<dbReference type="InterPro" id="IPR051045">
    <property type="entry name" value="TonB-dependent_transducer"/>
</dbReference>
<keyword evidence="3" id="KW-0813">Transport</keyword>
<protein>
    <recommendedName>
        <fullName evidence="11">TonB C-terminal domain-containing protein</fullName>
    </recommendedName>
</protein>
<keyword evidence="9" id="KW-0472">Membrane</keyword>
<gene>
    <name evidence="12" type="ORF">BEN49_02335</name>
</gene>
<keyword evidence="6" id="KW-0812">Transmembrane</keyword>
<dbReference type="RefSeq" id="WP_070746378.1">
    <property type="nucleotide sequence ID" value="NZ_MDZA01000426.1"/>
</dbReference>
<evidence type="ECO:0000313" key="12">
    <source>
        <dbReference type="EMBL" id="OGX82729.1"/>
    </source>
</evidence>
<organism evidence="12 13">
    <name type="scientific">Hymenobacter coccineus</name>
    <dbReference type="NCBI Taxonomy" id="1908235"/>
    <lineage>
        <taxon>Bacteria</taxon>
        <taxon>Pseudomonadati</taxon>
        <taxon>Bacteroidota</taxon>
        <taxon>Cytophagia</taxon>
        <taxon>Cytophagales</taxon>
        <taxon>Hymenobacteraceae</taxon>
        <taxon>Hymenobacter</taxon>
    </lineage>
</organism>
<evidence type="ECO:0000256" key="7">
    <source>
        <dbReference type="ARBA" id="ARBA00022927"/>
    </source>
</evidence>
<evidence type="ECO:0000256" key="2">
    <source>
        <dbReference type="ARBA" id="ARBA00006555"/>
    </source>
</evidence>
<dbReference type="Proteomes" id="UP000177506">
    <property type="component" value="Unassembled WGS sequence"/>
</dbReference>
<dbReference type="OrthoDB" id="1039448at2"/>
<evidence type="ECO:0000256" key="8">
    <source>
        <dbReference type="ARBA" id="ARBA00022989"/>
    </source>
</evidence>
<evidence type="ECO:0000313" key="13">
    <source>
        <dbReference type="Proteomes" id="UP000177506"/>
    </source>
</evidence>
<dbReference type="Gene3D" id="3.30.1150.10">
    <property type="match status" value="1"/>
</dbReference>
<evidence type="ECO:0000256" key="4">
    <source>
        <dbReference type="ARBA" id="ARBA00022475"/>
    </source>
</evidence>
<evidence type="ECO:0000256" key="9">
    <source>
        <dbReference type="ARBA" id="ARBA00023136"/>
    </source>
</evidence>
<sequence>MKNFTQFLFLVAVLLIGVGRVQAQGILTTGAHAGGGDALAPASVVSPDSIYVNTDSRPAFTGGNVALTTYLTKNIRYPEAALRQHVSGRVYVSFVLNREGRVTDAHVVRGPGYGLNEEALRLVWLMPNWAPARQQGQAVRVACTIPINFDTQH</sequence>
<keyword evidence="4" id="KW-1003">Cell membrane</keyword>
<comment type="similarity">
    <text evidence="2">Belongs to the TonB family.</text>
</comment>
<dbReference type="GO" id="GO:0031992">
    <property type="term" value="F:energy transducer activity"/>
    <property type="evidence" value="ECO:0007669"/>
    <property type="project" value="TreeGrafter"/>
</dbReference>
<dbReference type="PANTHER" id="PTHR33446:SF2">
    <property type="entry name" value="PROTEIN TONB"/>
    <property type="match status" value="1"/>
</dbReference>
<evidence type="ECO:0000259" key="11">
    <source>
        <dbReference type="PROSITE" id="PS52015"/>
    </source>
</evidence>
<evidence type="ECO:0000256" key="6">
    <source>
        <dbReference type="ARBA" id="ARBA00022692"/>
    </source>
</evidence>